<dbReference type="CDD" id="cd01347">
    <property type="entry name" value="ligand_gated_channel"/>
    <property type="match status" value="1"/>
</dbReference>
<dbReference type="PROSITE" id="PS52016">
    <property type="entry name" value="TONB_DEPENDENT_REC_3"/>
    <property type="match status" value="1"/>
</dbReference>
<dbReference type="PROSITE" id="PS00430">
    <property type="entry name" value="TONB_DEPENDENT_REC_1"/>
    <property type="match status" value="1"/>
</dbReference>
<feature type="short sequence motif" description="TonB C-terminal box" evidence="11">
    <location>
        <begin position="667"/>
        <end position="684"/>
    </location>
</feature>
<dbReference type="PANTHER" id="PTHR30069:SF40">
    <property type="entry name" value="TONB-DEPENDENT RECEPTOR NMB0964-RELATED"/>
    <property type="match status" value="1"/>
</dbReference>
<dbReference type="InterPro" id="IPR036942">
    <property type="entry name" value="Beta-barrel_TonB_sf"/>
</dbReference>
<dbReference type="InterPro" id="IPR037066">
    <property type="entry name" value="Plug_dom_sf"/>
</dbReference>
<comment type="caution">
    <text evidence="16">The sequence shown here is derived from an EMBL/GenBank/DDBJ whole genome shotgun (WGS) entry which is preliminary data.</text>
</comment>
<keyword evidence="6 10" id="KW-0798">TonB box</keyword>
<name>A0ABT7IIL9_9GAMM</name>
<keyword evidence="8 9" id="KW-0998">Cell outer membrane</keyword>
<dbReference type="SUPFAM" id="SSF56935">
    <property type="entry name" value="Porins"/>
    <property type="match status" value="1"/>
</dbReference>
<evidence type="ECO:0000313" key="17">
    <source>
        <dbReference type="Proteomes" id="UP001227964"/>
    </source>
</evidence>
<evidence type="ECO:0000313" key="16">
    <source>
        <dbReference type="EMBL" id="MDL0434032.1"/>
    </source>
</evidence>
<evidence type="ECO:0000256" key="3">
    <source>
        <dbReference type="ARBA" id="ARBA00022452"/>
    </source>
</evidence>
<evidence type="ECO:0000259" key="15">
    <source>
        <dbReference type="Pfam" id="PF07715"/>
    </source>
</evidence>
<evidence type="ECO:0000256" key="1">
    <source>
        <dbReference type="ARBA" id="ARBA00004571"/>
    </source>
</evidence>
<feature type="short sequence motif" description="TonB box" evidence="10">
    <location>
        <begin position="43"/>
        <end position="49"/>
    </location>
</feature>
<comment type="similarity">
    <text evidence="9 12">Belongs to the TonB-dependent receptor family.</text>
</comment>
<gene>
    <name evidence="16" type="ORF">QPM17_23095</name>
</gene>
<dbReference type="Gene3D" id="2.170.130.10">
    <property type="entry name" value="TonB-dependent receptor, plug domain"/>
    <property type="match status" value="1"/>
</dbReference>
<evidence type="ECO:0000256" key="7">
    <source>
        <dbReference type="ARBA" id="ARBA00023136"/>
    </source>
</evidence>
<dbReference type="RefSeq" id="WP_285394103.1">
    <property type="nucleotide sequence ID" value="NZ_JASSVS010000036.1"/>
</dbReference>
<evidence type="ECO:0000256" key="5">
    <source>
        <dbReference type="ARBA" id="ARBA00022729"/>
    </source>
</evidence>
<dbReference type="InterPro" id="IPR039426">
    <property type="entry name" value="TonB-dep_rcpt-like"/>
</dbReference>
<comment type="subcellular location">
    <subcellularLocation>
        <location evidence="1 9">Cell outer membrane</location>
        <topology evidence="1 9">Multi-pass membrane protein</topology>
    </subcellularLocation>
</comment>
<keyword evidence="2 9" id="KW-0813">Transport</keyword>
<dbReference type="InterPro" id="IPR010917">
    <property type="entry name" value="TonB_rcpt_CS"/>
</dbReference>
<evidence type="ECO:0000256" key="10">
    <source>
        <dbReference type="PROSITE-ProRule" id="PRU10143"/>
    </source>
</evidence>
<evidence type="ECO:0000256" key="8">
    <source>
        <dbReference type="ARBA" id="ARBA00023237"/>
    </source>
</evidence>
<reference evidence="16 17" key="1">
    <citation type="submission" date="2023-06" db="EMBL/GenBank/DDBJ databases">
        <title>Marinobacter azerbaijanicus a moderately halophilic, isolated from Urmia Lake in Azerbaijan region of Iran.</title>
        <authorList>
            <person name="Sanchez-Porro C."/>
            <person name="Aghdam E.M."/>
            <person name="Saheb S.M."/>
            <person name="Tarhriz V."/>
            <person name="Kazemi E."/>
            <person name="Ammozegar M.A."/>
            <person name="Ventosa A."/>
            <person name="Hejazi M.S."/>
        </authorList>
    </citation>
    <scope>NUCLEOTIDE SEQUENCE [LARGE SCALE GENOMIC DNA]</scope>
    <source>
        <strain evidence="16 17">TBZ242</strain>
    </source>
</reference>
<dbReference type="PANTHER" id="PTHR30069">
    <property type="entry name" value="TONB-DEPENDENT OUTER MEMBRANE RECEPTOR"/>
    <property type="match status" value="1"/>
</dbReference>
<protein>
    <submittedName>
        <fullName evidence="16">TonB-dependent receptor</fullName>
    </submittedName>
</protein>
<evidence type="ECO:0000256" key="12">
    <source>
        <dbReference type="RuleBase" id="RU003357"/>
    </source>
</evidence>
<dbReference type="Proteomes" id="UP001227964">
    <property type="component" value="Unassembled WGS sequence"/>
</dbReference>
<feature type="chain" id="PRO_5045565318" evidence="13">
    <location>
        <begin position="28"/>
        <end position="684"/>
    </location>
</feature>
<keyword evidence="16" id="KW-0675">Receptor</keyword>
<keyword evidence="5 13" id="KW-0732">Signal</keyword>
<evidence type="ECO:0000256" key="13">
    <source>
        <dbReference type="SAM" id="SignalP"/>
    </source>
</evidence>
<dbReference type="PROSITE" id="PS01156">
    <property type="entry name" value="TONB_DEPENDENT_REC_2"/>
    <property type="match status" value="1"/>
</dbReference>
<keyword evidence="4 9" id="KW-0812">Transmembrane</keyword>
<evidence type="ECO:0000256" key="11">
    <source>
        <dbReference type="PROSITE-ProRule" id="PRU10144"/>
    </source>
</evidence>
<sequence>MEWPAKRWGFGLLTGMLGASVPLPAVAADTQTVAEQRPDSLETLVVLGTGTQTSIFENPASITALESHELQRMSTTSVAELLRDVPGVRLFDDGTAGMKRISIRGETSRRVTIKVDGHALTDHSPYGTPLLLDPSVIERIEVVRGTSSVLSGSNAIGGVVNIITRRGGEAPLEGSISTTGFSGTRGYLTSTTLQGASGGLDWRVTGSLAEEGDRRTPEGRLSPSGFEQDQFSTHLGYRHGDHYMALKAEQYRLEADVYNPLPDGFTDFTIRLPQRDLRKVGLFYEGESLSPSVSRVEASVYHQTVDRLFENQAAMTSGMTVGTTSDDRQATYGADLQLELALIGLGSTVLGLEYENDALDTGKTSDVFMPFPPPFGQRRFTATSDEARIQTLSGYAQQAWELNDSTTAYFGGRVYAVEAELEASSDKAHERNTDTRALGSLGLVHTPGDNWSLRANLAQGYSYPTLQQLFLTTTAGGQTTVGNPELSPEKANTVELGARYRDGRLTLDVTLFHTRADNYIGQDVDSVSGPQPIRRYVNIHQATTSGLELFGEHRLAATDTALYLNGSLLRREYDFGESKTYDSGTPRLAGRLGMRRDWMLTPAVGLTGDFFLRGESEARERNAANELTSRAAGYGTLNAYLGLHYADCLDVGLRLDNLLDKRYRPFGELTGEERSVTLTTTLHF</sequence>
<dbReference type="InterPro" id="IPR010916">
    <property type="entry name" value="TonB_box_CS"/>
</dbReference>
<feature type="signal peptide" evidence="13">
    <location>
        <begin position="1"/>
        <end position="27"/>
    </location>
</feature>
<evidence type="ECO:0000256" key="4">
    <source>
        <dbReference type="ARBA" id="ARBA00022692"/>
    </source>
</evidence>
<keyword evidence="17" id="KW-1185">Reference proteome</keyword>
<dbReference type="InterPro" id="IPR012910">
    <property type="entry name" value="Plug_dom"/>
</dbReference>
<feature type="domain" description="TonB-dependent receptor plug" evidence="15">
    <location>
        <begin position="56"/>
        <end position="159"/>
    </location>
</feature>
<accession>A0ABT7IIL9</accession>
<dbReference type="Pfam" id="PF00593">
    <property type="entry name" value="TonB_dep_Rec_b-barrel"/>
    <property type="match status" value="1"/>
</dbReference>
<organism evidence="16 17">
    <name type="scientific">Marinobacter azerbaijanicus</name>
    <dbReference type="NCBI Taxonomy" id="3050455"/>
    <lineage>
        <taxon>Bacteria</taxon>
        <taxon>Pseudomonadati</taxon>
        <taxon>Pseudomonadota</taxon>
        <taxon>Gammaproteobacteria</taxon>
        <taxon>Pseudomonadales</taxon>
        <taxon>Marinobacteraceae</taxon>
        <taxon>Marinobacter</taxon>
    </lineage>
</organism>
<dbReference type="Pfam" id="PF07715">
    <property type="entry name" value="Plug"/>
    <property type="match status" value="1"/>
</dbReference>
<evidence type="ECO:0000259" key="14">
    <source>
        <dbReference type="Pfam" id="PF00593"/>
    </source>
</evidence>
<evidence type="ECO:0000256" key="9">
    <source>
        <dbReference type="PROSITE-ProRule" id="PRU01360"/>
    </source>
</evidence>
<dbReference type="EMBL" id="JASSVS010000036">
    <property type="protein sequence ID" value="MDL0434032.1"/>
    <property type="molecule type" value="Genomic_DNA"/>
</dbReference>
<evidence type="ECO:0000256" key="2">
    <source>
        <dbReference type="ARBA" id="ARBA00022448"/>
    </source>
</evidence>
<proteinExistence type="inferred from homology"/>
<dbReference type="InterPro" id="IPR000531">
    <property type="entry name" value="Beta-barrel_TonB"/>
</dbReference>
<evidence type="ECO:0000256" key="6">
    <source>
        <dbReference type="ARBA" id="ARBA00023077"/>
    </source>
</evidence>
<dbReference type="Gene3D" id="2.40.170.20">
    <property type="entry name" value="TonB-dependent receptor, beta-barrel domain"/>
    <property type="match status" value="1"/>
</dbReference>
<keyword evidence="3 9" id="KW-1134">Transmembrane beta strand</keyword>
<keyword evidence="7 9" id="KW-0472">Membrane</keyword>
<feature type="domain" description="TonB-dependent receptor-like beta-barrel" evidence="14">
    <location>
        <begin position="224"/>
        <end position="658"/>
    </location>
</feature>